<evidence type="ECO:0000256" key="1">
    <source>
        <dbReference type="ARBA" id="ARBA00022658"/>
    </source>
</evidence>
<dbReference type="PANTHER" id="PTHR22826">
    <property type="entry name" value="RHO GUANINE EXCHANGE FACTOR-RELATED"/>
    <property type="match status" value="1"/>
</dbReference>
<dbReference type="Proteomes" id="UP001266305">
    <property type="component" value="Unassembled WGS sequence"/>
</dbReference>
<dbReference type="Gene3D" id="1.20.58.60">
    <property type="match status" value="1"/>
</dbReference>
<accession>A0ABQ9WAP2</accession>
<keyword evidence="1" id="KW-0344">Guanine-nucleotide releasing factor</keyword>
<comment type="caution">
    <text evidence="2">The sequence shown here is derived from an EMBL/GenBank/DDBJ whole genome shotgun (WGS) entry which is preliminary data.</text>
</comment>
<gene>
    <name evidence="2" type="primary">MCF2L_2</name>
    <name evidence="2" type="ORF">P7K49_000080</name>
</gene>
<organism evidence="2 3">
    <name type="scientific">Saguinus oedipus</name>
    <name type="common">Cotton-top tamarin</name>
    <name type="synonym">Oedipomidas oedipus</name>
    <dbReference type="NCBI Taxonomy" id="9490"/>
    <lineage>
        <taxon>Eukaryota</taxon>
        <taxon>Metazoa</taxon>
        <taxon>Chordata</taxon>
        <taxon>Craniata</taxon>
        <taxon>Vertebrata</taxon>
        <taxon>Euteleostomi</taxon>
        <taxon>Mammalia</taxon>
        <taxon>Eutheria</taxon>
        <taxon>Euarchontoglires</taxon>
        <taxon>Primates</taxon>
        <taxon>Haplorrhini</taxon>
        <taxon>Platyrrhini</taxon>
        <taxon>Cebidae</taxon>
        <taxon>Callitrichinae</taxon>
        <taxon>Saguinus</taxon>
    </lineage>
</organism>
<dbReference type="InterPro" id="IPR051336">
    <property type="entry name" value="RhoGEF_Guanine_NuclExch_SF"/>
</dbReference>
<proteinExistence type="predicted"/>
<dbReference type="EMBL" id="JASSZA010000001">
    <property type="protein sequence ID" value="KAK2118694.1"/>
    <property type="molecule type" value="Genomic_DNA"/>
</dbReference>
<protein>
    <submittedName>
        <fullName evidence="2">Guanine nucleotide exchange factor DBS</fullName>
    </submittedName>
</protein>
<evidence type="ECO:0000313" key="2">
    <source>
        <dbReference type="EMBL" id="KAK2118694.1"/>
    </source>
</evidence>
<keyword evidence="3" id="KW-1185">Reference proteome</keyword>
<evidence type="ECO:0000313" key="3">
    <source>
        <dbReference type="Proteomes" id="UP001266305"/>
    </source>
</evidence>
<name>A0ABQ9WAP2_SAGOE</name>
<dbReference type="SUPFAM" id="SSF46966">
    <property type="entry name" value="Spectrin repeat"/>
    <property type="match status" value="1"/>
</dbReference>
<reference evidence="2 3" key="1">
    <citation type="submission" date="2023-05" db="EMBL/GenBank/DDBJ databases">
        <title>B98-5 Cell Line De Novo Hybrid Assembly: An Optical Mapping Approach.</title>
        <authorList>
            <person name="Kananen K."/>
            <person name="Auerbach J.A."/>
            <person name="Kautto E."/>
            <person name="Blachly J.S."/>
        </authorList>
    </citation>
    <scope>NUCLEOTIDE SEQUENCE [LARGE SCALE GENOMIC DNA]</scope>
    <source>
        <strain evidence="2">B95-8</strain>
        <tissue evidence="2">Cell line</tissue>
    </source>
</reference>
<sequence length="135" mass="15289">MGPPLFQVKAVLDAVSQKIATFTDIGNSLAHVEHLLRDLASFEERSSRVWAASAARKVAVERARALSLDGEQLIENKHYAVDSIRPKCQELRHLCDQFSAEIARRRGLLSKSLELHRRLETDQKLTAWLILLHIP</sequence>
<dbReference type="PANTHER" id="PTHR22826:SF115">
    <property type="entry name" value="GUANINE NUCLEOTIDE EXCHANGE FACTOR DBS"/>
    <property type="match status" value="1"/>
</dbReference>